<evidence type="ECO:0000256" key="3">
    <source>
        <dbReference type="ARBA" id="ARBA00022552"/>
    </source>
</evidence>
<keyword evidence="3" id="KW-0698">rRNA processing</keyword>
<dbReference type="SMART" id="SM00386">
    <property type="entry name" value="HAT"/>
    <property type="match status" value="4"/>
</dbReference>
<evidence type="ECO:0000256" key="1">
    <source>
        <dbReference type="ARBA" id="ARBA00004604"/>
    </source>
</evidence>
<reference evidence="8" key="1">
    <citation type="journal article" date="2018" name="Nat. Microbiol.">
        <title>Leveraging single-cell genomics to expand the fungal tree of life.</title>
        <authorList>
            <person name="Ahrendt S.R."/>
            <person name="Quandt C.A."/>
            <person name="Ciobanu D."/>
            <person name="Clum A."/>
            <person name="Salamov A."/>
            <person name="Andreopoulos B."/>
            <person name="Cheng J.F."/>
            <person name="Woyke T."/>
            <person name="Pelin A."/>
            <person name="Henrissat B."/>
            <person name="Reynolds N.K."/>
            <person name="Benny G.L."/>
            <person name="Smith M.E."/>
            <person name="James T.Y."/>
            <person name="Grigoriev I.V."/>
        </authorList>
    </citation>
    <scope>NUCLEOTIDE SEQUENCE [LARGE SCALE GENOMIC DNA]</scope>
    <source>
        <strain evidence="8">RSA 468</strain>
    </source>
</reference>
<proteinExistence type="inferred from homology"/>
<keyword evidence="5" id="KW-0539">Nucleus</keyword>
<dbReference type="GO" id="GO:0034388">
    <property type="term" value="C:Pwp2p-containing subcomplex of 90S preribosome"/>
    <property type="evidence" value="ECO:0007669"/>
    <property type="project" value="TreeGrafter"/>
</dbReference>
<keyword evidence="4" id="KW-0677">Repeat</keyword>
<gene>
    <name evidence="7" type="ORF">BJ085DRAFT_3536</name>
</gene>
<feature type="domain" description="U3 small nucleolar RNA-associated protein 6 N-terminal" evidence="6">
    <location>
        <begin position="9"/>
        <end position="84"/>
    </location>
</feature>
<dbReference type="InterPro" id="IPR055347">
    <property type="entry name" value="UTP6_N"/>
</dbReference>
<dbReference type="Gene3D" id="1.25.40.10">
    <property type="entry name" value="Tetratricopeptide repeat domain"/>
    <property type="match status" value="1"/>
</dbReference>
<organism evidence="7 8">
    <name type="scientific">Dimargaris cristalligena</name>
    <dbReference type="NCBI Taxonomy" id="215637"/>
    <lineage>
        <taxon>Eukaryota</taxon>
        <taxon>Fungi</taxon>
        <taxon>Fungi incertae sedis</taxon>
        <taxon>Zoopagomycota</taxon>
        <taxon>Kickxellomycotina</taxon>
        <taxon>Dimargaritomycetes</taxon>
        <taxon>Dimargaritales</taxon>
        <taxon>Dimargaritaceae</taxon>
        <taxon>Dimargaris</taxon>
    </lineage>
</organism>
<dbReference type="InterPro" id="IPR003107">
    <property type="entry name" value="HAT"/>
</dbReference>
<dbReference type="PANTHER" id="PTHR23271:SF1">
    <property type="entry name" value="U3 SMALL NUCLEOLAR RNA-ASSOCIATED PROTEIN 6 HOMOLOG"/>
    <property type="match status" value="1"/>
</dbReference>
<evidence type="ECO:0000256" key="2">
    <source>
        <dbReference type="ARBA" id="ARBA00010734"/>
    </source>
</evidence>
<dbReference type="GO" id="GO:0030515">
    <property type="term" value="F:snoRNA binding"/>
    <property type="evidence" value="ECO:0007669"/>
    <property type="project" value="InterPro"/>
</dbReference>
<dbReference type="EMBL" id="ML003794">
    <property type="protein sequence ID" value="RKP33512.1"/>
    <property type="molecule type" value="Genomic_DNA"/>
</dbReference>
<protein>
    <submittedName>
        <fullName evidence="7">U3 small nucleolar RNA-associated protein 6-domain-containing protein</fullName>
    </submittedName>
</protein>
<evidence type="ECO:0000313" key="7">
    <source>
        <dbReference type="EMBL" id="RKP33512.1"/>
    </source>
</evidence>
<dbReference type="AlphaFoldDB" id="A0A4P9ZLN6"/>
<dbReference type="STRING" id="215637.A0A4P9ZLN6"/>
<name>A0A4P9ZLN6_9FUNG</name>
<dbReference type="GO" id="GO:0032040">
    <property type="term" value="C:small-subunit processome"/>
    <property type="evidence" value="ECO:0007669"/>
    <property type="project" value="TreeGrafter"/>
</dbReference>
<evidence type="ECO:0000313" key="8">
    <source>
        <dbReference type="Proteomes" id="UP000268162"/>
    </source>
</evidence>
<keyword evidence="8" id="KW-1185">Reference proteome</keyword>
<comment type="similarity">
    <text evidence="2">Belongs to the UTP6 family.</text>
</comment>
<accession>A0A4P9ZLN6</accession>
<dbReference type="SUPFAM" id="SSF48452">
    <property type="entry name" value="TPR-like"/>
    <property type="match status" value="1"/>
</dbReference>
<dbReference type="Pfam" id="PF08640">
    <property type="entry name" value="U3_assoc_6"/>
    <property type="match status" value="1"/>
</dbReference>
<dbReference type="Pfam" id="PF23240">
    <property type="entry name" value="HAT_PRP39_N"/>
    <property type="match status" value="1"/>
</dbReference>
<dbReference type="PANTHER" id="PTHR23271">
    <property type="entry name" value="HEPATOCELLULAR CARCINOMA-ASSOCIATED ANTIGEN 66"/>
    <property type="match status" value="1"/>
</dbReference>
<sequence>MSFTATRHLESQAPEFRAYQRFDIFSADEVKAVVKKRAYFENLLQSGITSKLDFLRYIEYELRLGELRWSRFERVYGEIDESPKSHHSRAQANQKKEVRRFLEQTQGRRIRSLFRRILSRYPTDVTLWLQYIAIIESFGDAHELPALFSEAIVKNPCSSQLWIQAGAWQYANIDDPMGARRIFLRAIRINPEAKNIWQEYFKLELLYVERFTQRETLREIIEKE</sequence>
<evidence type="ECO:0000256" key="4">
    <source>
        <dbReference type="ARBA" id="ARBA00022737"/>
    </source>
</evidence>
<dbReference type="InterPro" id="IPR011990">
    <property type="entry name" value="TPR-like_helical_dom_sf"/>
</dbReference>
<dbReference type="GO" id="GO:0000462">
    <property type="term" value="P:maturation of SSU-rRNA from tricistronic rRNA transcript (SSU-rRNA, 5.8S rRNA, LSU-rRNA)"/>
    <property type="evidence" value="ECO:0007669"/>
    <property type="project" value="InterPro"/>
</dbReference>
<comment type="subcellular location">
    <subcellularLocation>
        <location evidence="1">Nucleus</location>
        <location evidence="1">Nucleolus</location>
    </subcellularLocation>
</comment>
<evidence type="ECO:0000259" key="6">
    <source>
        <dbReference type="Pfam" id="PF08640"/>
    </source>
</evidence>
<evidence type="ECO:0000256" key="5">
    <source>
        <dbReference type="ARBA" id="ARBA00023242"/>
    </source>
</evidence>
<dbReference type="InterPro" id="IPR013949">
    <property type="entry name" value="Utp6"/>
</dbReference>
<dbReference type="Proteomes" id="UP000268162">
    <property type="component" value="Unassembled WGS sequence"/>
</dbReference>
<feature type="non-terminal residue" evidence="7">
    <location>
        <position position="224"/>
    </location>
</feature>